<dbReference type="EMBL" id="CP009928">
    <property type="protein sequence ID" value="AKK71883.1"/>
    <property type="molecule type" value="Genomic_DNA"/>
</dbReference>
<dbReference type="Proteomes" id="UP000501570">
    <property type="component" value="Chromosome"/>
</dbReference>
<protein>
    <recommendedName>
        <fullName evidence="5">DUF4251 domain-containing protein</fullName>
    </recommendedName>
</protein>
<evidence type="ECO:0000313" key="1">
    <source>
        <dbReference type="EMBL" id="AKK71883.1"/>
    </source>
</evidence>
<name>A0A0G3M1I9_CHRGL</name>
<evidence type="ECO:0000313" key="4">
    <source>
        <dbReference type="Proteomes" id="UP000501570"/>
    </source>
</evidence>
<sequence>MKKLSIITFLTLFIMCSAQKDYEVKPYTAYLSEYKPYYTMMYSEIQEMNIPLSEKLKLLNDGLLNLKTKFKKDRKSEFESKSVELAVTNWCTSKSSGGKKNCGYSYVSAPSPAFYTTNGWIRVVGTNKGTSVAADGSSAGLKMTVAGKGKNKGTLYAVFKYRPDYTVKAVEDDTDKLFSLIIN</sequence>
<reference evidence="2 4" key="2">
    <citation type="submission" date="2019-09" db="EMBL/GenBank/DDBJ databases">
        <title>FDA dAtabase for Regulatory Grade micrObial Sequences (FDA-ARGOS): Supporting development and validation of Infectious Disease Dx tests.</title>
        <authorList>
            <person name="Sciortino C."/>
            <person name="Tallon L."/>
            <person name="Sadzewicz L."/>
            <person name="Vavikolanu K."/>
            <person name="Mehta A."/>
            <person name="Aluvathingal J."/>
            <person name="Nadendla S."/>
            <person name="Nandy P."/>
            <person name="Geyer C."/>
            <person name="Yan Y."/>
            <person name="Sichtig H."/>
        </authorList>
    </citation>
    <scope>NUCLEOTIDE SEQUENCE [LARGE SCALE GENOMIC DNA]</scope>
    <source>
        <strain evidence="2 4">FDAARGOS_636</strain>
    </source>
</reference>
<evidence type="ECO:0000313" key="2">
    <source>
        <dbReference type="EMBL" id="QIY92374.1"/>
    </source>
</evidence>
<reference evidence="1 3" key="1">
    <citation type="submission" date="2014-11" db="EMBL/GenBank/DDBJ databases">
        <authorList>
            <person name="Park G.-S."/>
            <person name="Hong S.-J."/>
            <person name="Jung B.K."/>
            <person name="Khan A.R."/>
            <person name="Kwak Y."/>
            <person name="Shin J.-H."/>
        </authorList>
    </citation>
    <scope>NUCLEOTIDE SEQUENCE [LARGE SCALE GENOMIC DNA]</scope>
    <source>
        <strain evidence="1 3">DSM 27622</strain>
    </source>
</reference>
<dbReference type="AlphaFoldDB" id="A0A0G3M1I9"/>
<keyword evidence="4" id="KW-1185">Reference proteome</keyword>
<organism evidence="1 3">
    <name type="scientific">Chryseobacterium gallinarum</name>
    <dbReference type="NCBI Taxonomy" id="1324352"/>
    <lineage>
        <taxon>Bacteria</taxon>
        <taxon>Pseudomonadati</taxon>
        <taxon>Bacteroidota</taxon>
        <taxon>Flavobacteriia</taxon>
        <taxon>Flavobacteriales</taxon>
        <taxon>Weeksellaceae</taxon>
        <taxon>Chryseobacterium group</taxon>
        <taxon>Chryseobacterium</taxon>
    </lineage>
</organism>
<dbReference type="KEGG" id="cgn:OK18_03840"/>
<dbReference type="PATRIC" id="fig|1324352.5.peg.828"/>
<proteinExistence type="predicted"/>
<gene>
    <name evidence="2" type="ORF">FOB44_17685</name>
    <name evidence="1" type="ORF">OK18_03840</name>
</gene>
<evidence type="ECO:0000313" key="3">
    <source>
        <dbReference type="Proteomes" id="UP000035213"/>
    </source>
</evidence>
<accession>A0A0G3M1I9</accession>
<dbReference type="Proteomes" id="UP000035213">
    <property type="component" value="Chromosome"/>
</dbReference>
<evidence type="ECO:0008006" key="5">
    <source>
        <dbReference type="Google" id="ProtNLM"/>
    </source>
</evidence>
<dbReference type="OrthoDB" id="1452173at2"/>
<dbReference type="EMBL" id="CP050995">
    <property type="protein sequence ID" value="QIY92374.1"/>
    <property type="molecule type" value="Genomic_DNA"/>
</dbReference>
<dbReference type="RefSeq" id="WP_050022151.1">
    <property type="nucleotide sequence ID" value="NZ_CP009928.1"/>
</dbReference>